<dbReference type="GO" id="GO:0016020">
    <property type="term" value="C:membrane"/>
    <property type="evidence" value="ECO:0007669"/>
    <property type="project" value="UniProtKB-SubCell"/>
</dbReference>
<evidence type="ECO:0000256" key="6">
    <source>
        <dbReference type="ARBA" id="ARBA00023136"/>
    </source>
</evidence>
<comment type="similarity">
    <text evidence="2">Belongs to the bacterial sugar transferase family.</text>
</comment>
<proteinExistence type="inferred from homology"/>
<feature type="transmembrane region" description="Helical" evidence="7">
    <location>
        <begin position="108"/>
        <end position="125"/>
    </location>
</feature>
<dbReference type="GO" id="GO:0016780">
    <property type="term" value="F:phosphotransferase activity, for other substituted phosphate groups"/>
    <property type="evidence" value="ECO:0007669"/>
    <property type="project" value="TreeGrafter"/>
</dbReference>
<dbReference type="KEGG" id="aau:AAur_4125"/>
<dbReference type="PANTHER" id="PTHR30576:SF10">
    <property type="entry name" value="SLL5057 PROTEIN"/>
    <property type="match status" value="1"/>
</dbReference>
<evidence type="ECO:0000256" key="5">
    <source>
        <dbReference type="ARBA" id="ARBA00022989"/>
    </source>
</evidence>
<evidence type="ECO:0000256" key="4">
    <source>
        <dbReference type="ARBA" id="ARBA00022692"/>
    </source>
</evidence>
<feature type="domain" description="Bacterial sugar transferase" evidence="8">
    <location>
        <begin position="303"/>
        <end position="490"/>
    </location>
</feature>
<feature type="transmembrane region" description="Helical" evidence="7">
    <location>
        <begin position="308"/>
        <end position="329"/>
    </location>
</feature>
<dbReference type="NCBIfam" id="TIGR03025">
    <property type="entry name" value="EPS_sugtrans"/>
    <property type="match status" value="1"/>
</dbReference>
<keyword evidence="5 7" id="KW-1133">Transmembrane helix</keyword>
<dbReference type="EMBL" id="CP000474">
    <property type="protein sequence ID" value="ABM08548.1"/>
    <property type="molecule type" value="Genomic_DNA"/>
</dbReference>
<sequence length="496" mass="54516">MLTLMNKPTHSVSPSRQANDKLDVLEHDGRVRVLLVDFLCITWAVAIAELLRFGLDGQSLDIGSVATPYPLVSVVLDVLWWVGLGALGTRQPRIQGFGTEEYRRVTTASLWLFGGIALVSYVFQLDTARGYVAVALPLGIISLLIGRWALRKDLIHRRKSGQHLRRVLVVGGAQSAAHLARQLGAYPAAGYQPVAAYLTTSDATESWPEDLQLPVIGKGKDLEGILAAVETAAADSVAISGADVDPPTLRQLGWTLTARDIGMFMAPALTDVAGPRIHMQQLAGLPLIHVTTPNLEGLKAVAKRGFDICASLALLIILAIPMCVVAMLVKLDSSGAAMFRQTRIGRSGEVFSMLKFRSMVVDAEQQLARLTELNQGNGVLFKMKDDPRVTKVGRFIRRYSIDELPQLFNVLMGDMSLVGPRPPLPVEVETYDEFAHRRLLVKPGLTGPWQVSGRSDLSWDDSIRLDLYYVENWSMFQDMIYLLRTVRAVFAKDGAY</sequence>
<keyword evidence="3" id="KW-0808">Transferase</keyword>
<organism evidence="9 10">
    <name type="scientific">Paenarthrobacter aurescens (strain TC1)</name>
    <dbReference type="NCBI Taxonomy" id="290340"/>
    <lineage>
        <taxon>Bacteria</taxon>
        <taxon>Bacillati</taxon>
        <taxon>Actinomycetota</taxon>
        <taxon>Actinomycetes</taxon>
        <taxon>Micrococcales</taxon>
        <taxon>Micrococcaceae</taxon>
        <taxon>Paenarthrobacter</taxon>
    </lineage>
</organism>
<dbReference type="Proteomes" id="UP000000637">
    <property type="component" value="Chromosome"/>
</dbReference>
<reference evidence="9 10" key="1">
    <citation type="journal article" date="2006" name="PLoS Genet.">
        <title>Secrets of soil survival revealed by the genome sequence of Arthrobacter aurescens TC1.</title>
        <authorList>
            <person name="Mongodin E.F."/>
            <person name="Shapir N."/>
            <person name="Daugherty S.C."/>
            <person name="DeBoy R.T."/>
            <person name="Emerson J.B."/>
            <person name="Shvartzbeyn A."/>
            <person name="Radune D."/>
            <person name="Vamathevan J."/>
            <person name="Riggs F."/>
            <person name="Grinberg V."/>
            <person name="Khouri H."/>
            <person name="Wackett L.P."/>
            <person name="Nelson K.E."/>
            <person name="Sadowsky M.J."/>
        </authorList>
    </citation>
    <scope>NUCLEOTIDE SEQUENCE [LARGE SCALE GENOMIC DNA]</scope>
    <source>
        <strain evidence="9 10">TC1</strain>
    </source>
</reference>
<feature type="transmembrane region" description="Helical" evidence="7">
    <location>
        <begin position="67"/>
        <end position="87"/>
    </location>
</feature>
<dbReference type="AlphaFoldDB" id="A1RC30"/>
<dbReference type="Pfam" id="PF02397">
    <property type="entry name" value="Bac_transf"/>
    <property type="match status" value="1"/>
</dbReference>
<dbReference type="InterPro" id="IPR003362">
    <property type="entry name" value="Bact_transf"/>
</dbReference>
<name>A1RC30_PAEAT</name>
<feature type="transmembrane region" description="Helical" evidence="7">
    <location>
        <begin position="34"/>
        <end position="55"/>
    </location>
</feature>
<evidence type="ECO:0000313" key="9">
    <source>
        <dbReference type="EMBL" id="ABM08548.1"/>
    </source>
</evidence>
<keyword evidence="4 7" id="KW-0812">Transmembrane</keyword>
<dbReference type="HOGENOM" id="CLU_024920_3_3_11"/>
<gene>
    <name evidence="9" type="ordered locus">AAur_4125</name>
</gene>
<evidence type="ECO:0000256" key="3">
    <source>
        <dbReference type="ARBA" id="ARBA00022679"/>
    </source>
</evidence>
<dbReference type="eggNOG" id="COG2148">
    <property type="taxonomic scope" value="Bacteria"/>
</dbReference>
<keyword evidence="10" id="KW-1185">Reference proteome</keyword>
<dbReference type="Pfam" id="PF13727">
    <property type="entry name" value="CoA_binding_3"/>
    <property type="match status" value="1"/>
</dbReference>
<evidence type="ECO:0000256" key="1">
    <source>
        <dbReference type="ARBA" id="ARBA00004141"/>
    </source>
</evidence>
<dbReference type="InterPro" id="IPR017475">
    <property type="entry name" value="EPS_sugar_tfrase"/>
</dbReference>
<keyword evidence="6 7" id="KW-0472">Membrane</keyword>
<feature type="transmembrane region" description="Helical" evidence="7">
    <location>
        <begin position="131"/>
        <end position="150"/>
    </location>
</feature>
<dbReference type="STRING" id="290340.AAur_4125"/>
<protein>
    <submittedName>
        <fullName evidence="9">Glucosyltransferase</fullName>
    </submittedName>
</protein>
<evidence type="ECO:0000259" key="8">
    <source>
        <dbReference type="Pfam" id="PF02397"/>
    </source>
</evidence>
<dbReference type="PANTHER" id="PTHR30576">
    <property type="entry name" value="COLANIC BIOSYNTHESIS UDP-GLUCOSE LIPID CARRIER TRANSFERASE"/>
    <property type="match status" value="1"/>
</dbReference>
<accession>A1RC30</accession>
<evidence type="ECO:0000256" key="7">
    <source>
        <dbReference type="SAM" id="Phobius"/>
    </source>
</evidence>
<evidence type="ECO:0000256" key="2">
    <source>
        <dbReference type="ARBA" id="ARBA00006464"/>
    </source>
</evidence>
<evidence type="ECO:0000313" key="10">
    <source>
        <dbReference type="Proteomes" id="UP000000637"/>
    </source>
</evidence>
<comment type="subcellular location">
    <subcellularLocation>
        <location evidence="1">Membrane</location>
        <topology evidence="1">Multi-pass membrane protein</topology>
    </subcellularLocation>
</comment>